<feature type="domain" description="DUF5675" evidence="1">
    <location>
        <begin position="4"/>
        <end position="115"/>
    </location>
</feature>
<comment type="caution">
    <text evidence="2">The sequence shown here is derived from an EMBL/GenBank/DDBJ whole genome shotgun (WGS) entry which is preliminary data.</text>
</comment>
<evidence type="ECO:0000313" key="2">
    <source>
        <dbReference type="EMBL" id="MFD2162229.1"/>
    </source>
</evidence>
<accession>A0ABW4ZJM5</accession>
<organism evidence="2 3">
    <name type="scientific">Paradesertivirga mongoliensis</name>
    <dbReference type="NCBI Taxonomy" id="2100740"/>
    <lineage>
        <taxon>Bacteria</taxon>
        <taxon>Pseudomonadati</taxon>
        <taxon>Bacteroidota</taxon>
        <taxon>Sphingobacteriia</taxon>
        <taxon>Sphingobacteriales</taxon>
        <taxon>Sphingobacteriaceae</taxon>
        <taxon>Paradesertivirga</taxon>
    </lineage>
</organism>
<name>A0ABW4ZJM5_9SPHI</name>
<dbReference type="RefSeq" id="WP_255897705.1">
    <property type="nucleotide sequence ID" value="NZ_JAFMZO010000001.1"/>
</dbReference>
<evidence type="ECO:0000259" key="1">
    <source>
        <dbReference type="Pfam" id="PF18925"/>
    </source>
</evidence>
<proteinExistence type="predicted"/>
<keyword evidence="3" id="KW-1185">Reference proteome</keyword>
<dbReference type="EMBL" id="JBHUHZ010000001">
    <property type="protein sequence ID" value="MFD2162229.1"/>
    <property type="molecule type" value="Genomic_DNA"/>
</dbReference>
<protein>
    <submittedName>
        <fullName evidence="2">DUF5675 family protein</fullName>
    </submittedName>
</protein>
<sequence>MELTLTRVYHPQGTNGIITLSGVKICESIELPWRKNATSISCIPEGRYPLKARTSQKYSQHIEIIAVPGRSYILIHPANYALTELRGCIAPVLKATTPGKGVFSRKALDKLMNLCTPVWNENKHVHLIIKS</sequence>
<gene>
    <name evidence="2" type="ORF">ACFSJU_07480</name>
</gene>
<dbReference type="Pfam" id="PF18925">
    <property type="entry name" value="DUF5675"/>
    <property type="match status" value="1"/>
</dbReference>
<dbReference type="InterPro" id="IPR043732">
    <property type="entry name" value="DUF5675"/>
</dbReference>
<reference evidence="3" key="1">
    <citation type="journal article" date="2019" name="Int. J. Syst. Evol. Microbiol.">
        <title>The Global Catalogue of Microorganisms (GCM) 10K type strain sequencing project: providing services to taxonomists for standard genome sequencing and annotation.</title>
        <authorList>
            <consortium name="The Broad Institute Genomics Platform"/>
            <consortium name="The Broad Institute Genome Sequencing Center for Infectious Disease"/>
            <person name="Wu L."/>
            <person name="Ma J."/>
        </authorList>
    </citation>
    <scope>NUCLEOTIDE SEQUENCE [LARGE SCALE GENOMIC DNA]</scope>
    <source>
        <strain evidence="3">KCTC 42217</strain>
    </source>
</reference>
<evidence type="ECO:0000313" key="3">
    <source>
        <dbReference type="Proteomes" id="UP001597387"/>
    </source>
</evidence>
<dbReference type="Proteomes" id="UP001597387">
    <property type="component" value="Unassembled WGS sequence"/>
</dbReference>